<organism evidence="3 4">
    <name type="scientific">Pelagicoccus enzymogenes</name>
    <dbReference type="NCBI Taxonomy" id="2773457"/>
    <lineage>
        <taxon>Bacteria</taxon>
        <taxon>Pseudomonadati</taxon>
        <taxon>Verrucomicrobiota</taxon>
        <taxon>Opitutia</taxon>
        <taxon>Puniceicoccales</taxon>
        <taxon>Pelagicoccaceae</taxon>
        <taxon>Pelagicoccus</taxon>
    </lineage>
</organism>
<feature type="signal peptide" evidence="1">
    <location>
        <begin position="1"/>
        <end position="22"/>
    </location>
</feature>
<feature type="domain" description="VPDSG-CTERM protein sorting" evidence="2">
    <location>
        <begin position="205"/>
        <end position="229"/>
    </location>
</feature>
<dbReference type="NCBIfam" id="TIGR03778">
    <property type="entry name" value="VPDSG_CTERM"/>
    <property type="match status" value="1"/>
</dbReference>
<feature type="chain" id="PRO_5037141889" evidence="1">
    <location>
        <begin position="23"/>
        <end position="231"/>
    </location>
</feature>
<evidence type="ECO:0000313" key="4">
    <source>
        <dbReference type="Proteomes" id="UP000622317"/>
    </source>
</evidence>
<comment type="caution">
    <text evidence="3">The sequence shown here is derived from an EMBL/GenBank/DDBJ whole genome shotgun (WGS) entry which is preliminary data.</text>
</comment>
<gene>
    <name evidence="3" type="ORF">IEN85_10710</name>
</gene>
<keyword evidence="1" id="KW-0732">Signal</keyword>
<evidence type="ECO:0000256" key="1">
    <source>
        <dbReference type="SAM" id="SignalP"/>
    </source>
</evidence>
<keyword evidence="4" id="KW-1185">Reference proteome</keyword>
<evidence type="ECO:0000259" key="2">
    <source>
        <dbReference type="Pfam" id="PF18205"/>
    </source>
</evidence>
<protein>
    <submittedName>
        <fullName evidence="3">VPDSG-CTERM sorting domain-containing protein</fullName>
    </submittedName>
</protein>
<reference evidence="3" key="1">
    <citation type="submission" date="2020-09" db="EMBL/GenBank/DDBJ databases">
        <title>Pelagicoccus enzymogenes sp. nov. with an EPS production, isolated from marine sediment.</title>
        <authorList>
            <person name="Feng X."/>
        </authorList>
    </citation>
    <scope>NUCLEOTIDE SEQUENCE</scope>
    <source>
        <strain evidence="3">NFK12</strain>
    </source>
</reference>
<dbReference type="AlphaFoldDB" id="A0A927F8T7"/>
<sequence length="231" mass="24307">MKKILRILGAAAILGATASASALSFDFYKLDKANNPVTDFLPSSPYVTSSNDALGDPLLQYTVDGVVVTATATFNGATAHAVQDSTKDWDDVHGAGLGVYKTRTPIDLGDDNIDSGEKLILTFDRVVTLTRILLRADGHNITNWADGATFLLNGTSYNLPKNVGYIDGSWTGSVFTFMHSGIGPASETGSEVSHDFYVAGLKVNVPDTGSTIALLGLGLLGLAAASRRKHS</sequence>
<name>A0A927F8T7_9BACT</name>
<dbReference type="Pfam" id="PF18205">
    <property type="entry name" value="VPDSG-CTERM"/>
    <property type="match status" value="1"/>
</dbReference>
<dbReference type="RefSeq" id="WP_191617090.1">
    <property type="nucleotide sequence ID" value="NZ_JACYFG010000024.1"/>
</dbReference>
<dbReference type="EMBL" id="JACYFG010000024">
    <property type="protein sequence ID" value="MBD5779959.1"/>
    <property type="molecule type" value="Genomic_DNA"/>
</dbReference>
<dbReference type="InterPro" id="IPR022288">
    <property type="entry name" value="VPDSG_CTERM"/>
</dbReference>
<dbReference type="Proteomes" id="UP000622317">
    <property type="component" value="Unassembled WGS sequence"/>
</dbReference>
<accession>A0A927F8T7</accession>
<proteinExistence type="predicted"/>
<evidence type="ECO:0000313" key="3">
    <source>
        <dbReference type="EMBL" id="MBD5779959.1"/>
    </source>
</evidence>